<protein>
    <recommendedName>
        <fullName evidence="3">FixH family protein</fullName>
    </recommendedName>
</protein>
<organism evidence="1 2">
    <name type="scientific">Glaciecola punicea ACAM 611</name>
    <dbReference type="NCBI Taxonomy" id="1121923"/>
    <lineage>
        <taxon>Bacteria</taxon>
        <taxon>Pseudomonadati</taxon>
        <taxon>Pseudomonadota</taxon>
        <taxon>Gammaproteobacteria</taxon>
        <taxon>Alteromonadales</taxon>
        <taxon>Alteromonadaceae</taxon>
        <taxon>Glaciecola</taxon>
    </lineage>
</organism>
<evidence type="ECO:0008006" key="3">
    <source>
        <dbReference type="Google" id="ProtNLM"/>
    </source>
</evidence>
<accession>H5T9L3</accession>
<dbReference type="InterPro" id="IPR008620">
    <property type="entry name" value="FixH"/>
</dbReference>
<gene>
    <name evidence="1" type="ORF">GPUN_0855</name>
</gene>
<dbReference type="Proteomes" id="UP000053586">
    <property type="component" value="Unassembled WGS sequence"/>
</dbReference>
<name>H5T9L3_9ALTE</name>
<reference evidence="1 2" key="1">
    <citation type="journal article" date="2012" name="J. Bacteriol.">
        <title>Genome sequence of proteorhodopsin-containing sea ice bacterium Glaciecola punicea ACAM 611T.</title>
        <authorList>
            <person name="Qin Q.-L."/>
            <person name="Xie B.-B."/>
            <person name="Shu Y.-L."/>
            <person name="Rong J.-C."/>
            <person name="Zhao D.-L."/>
            <person name="Zhang X.-Y."/>
            <person name="Chen X.-L."/>
            <person name="Zhou B.-C."/>
            <person name="Zhanga Y.-Z."/>
        </authorList>
    </citation>
    <scope>NUCLEOTIDE SEQUENCE [LARGE SCALE GENOMIC DNA]</scope>
    <source>
        <strain evidence="1 2">ACAM 611</strain>
    </source>
</reference>
<comment type="caution">
    <text evidence="1">The sequence shown here is derived from an EMBL/GenBank/DDBJ whole genome shotgun (WGS) entry which is preliminary data.</text>
</comment>
<keyword evidence="2" id="KW-1185">Reference proteome</keyword>
<reference evidence="1 2" key="2">
    <citation type="journal article" date="2017" name="Antonie Van Leeuwenhoek">
        <title>Rhizobium rhizosphaerae sp. nov., a novel species isolated from rice rhizosphere.</title>
        <authorList>
            <person name="Zhao J.J."/>
            <person name="Zhang J."/>
            <person name="Zhang R.J."/>
            <person name="Zhang C.W."/>
            <person name="Yin H.Q."/>
            <person name="Zhang X.X."/>
        </authorList>
    </citation>
    <scope>NUCLEOTIDE SEQUENCE [LARGE SCALE GENOMIC DNA]</scope>
    <source>
        <strain evidence="1 2">ACAM 611</strain>
    </source>
</reference>
<dbReference type="Pfam" id="PF05751">
    <property type="entry name" value="FixH"/>
    <property type="match status" value="1"/>
</dbReference>
<evidence type="ECO:0000313" key="2">
    <source>
        <dbReference type="Proteomes" id="UP000053586"/>
    </source>
</evidence>
<sequence>MAIPLSSMMVGSQVIRLAYDGTNSLVADDYYKEGRAINARLDKIENAIALNIQTTLDVQDGSITLEFISGAPPTGEALVLDFFHVTQDFKDFTVLLTRDAAGIYRNNEEFPIQGKWRLRLHPIDDVWKVQKKLSLPQRQAFKFNP</sequence>
<dbReference type="EMBL" id="BAET01000007">
    <property type="protein sequence ID" value="GAB54990.1"/>
    <property type="molecule type" value="Genomic_DNA"/>
</dbReference>
<proteinExistence type="predicted"/>
<dbReference type="eggNOG" id="COG3198">
    <property type="taxonomic scope" value="Bacteria"/>
</dbReference>
<evidence type="ECO:0000313" key="1">
    <source>
        <dbReference type="EMBL" id="GAB54990.1"/>
    </source>
</evidence>
<dbReference type="AlphaFoldDB" id="H5T9L3"/>
<dbReference type="STRING" id="56804.BAE46_00610"/>